<comment type="caution">
    <text evidence="1">The sequence shown here is derived from an EMBL/GenBank/DDBJ whole genome shotgun (WGS) entry which is preliminary data.</text>
</comment>
<name>A0ACB9WIS2_CHAAC</name>
<keyword evidence="2" id="KW-1185">Reference proteome</keyword>
<dbReference type="EMBL" id="CM043806">
    <property type="protein sequence ID" value="KAI4813123.1"/>
    <property type="molecule type" value="Genomic_DNA"/>
</dbReference>
<gene>
    <name evidence="1" type="ORF">KUCAC02_024471</name>
</gene>
<reference evidence="1" key="1">
    <citation type="submission" date="2022-05" db="EMBL/GenBank/DDBJ databases">
        <title>Chromosome-level genome of Chaenocephalus aceratus.</title>
        <authorList>
            <person name="Park H."/>
        </authorList>
    </citation>
    <scope>NUCLEOTIDE SEQUENCE</scope>
    <source>
        <strain evidence="1">KU_202001</strain>
    </source>
</reference>
<protein>
    <submittedName>
        <fullName evidence="1">Uncharacterized protein</fullName>
    </submittedName>
</protein>
<sequence length="1351" mass="153624">MQAAVQFQDGLQGMFDWVDILEGKLDSMSPVGTDLETVKQQIAEHKEFKGEAYQLQIEMERLNHQAGLLLKKVTEEADRLAIQEPMSELKMLWDNLDEKIISRQHKLEGGLLALGQFQHALDELLAWMSHTEELLSDQRKTGGDPKAVEIELAKHHVLQNDVSAHKATVETVNKAGKDLVELSAGEEASSLQSKLENLNQRWEEILEKTDQRKLQLKSALLQAQGFHGEIEDMQQWLKDTERQLLASKAVGGLPDTAREQLNAHLELCSALEVKEDLYQELMNKGQQLLAITPEGPDSNTEQDLANLKDKWDAVQGKVAERKVKLEEALTLATDFHNSLQDFINWLTQAEQTLNMVSPASLIMDTIMFQIDEHKMFVTEVNSHREHIIELDKTGTHLKYFSQKQDVVLIKNLLLSVQGRWEKLVQRSVERGRLLDDARKRAKQFHETWNKLMEWLDESEKTLDSEVEIANDPGKIKTQLAQHKEFQKAVGSKHSVYDTTTRTGRALKDKTSLQDDNQKLDDMLSELRDKWDTVCGKSVERQNKLEEALLFSGQFTDALQALIDWLYRVEPQLAEDQPVHGDIDLVLNLIDTHKVFQKELGKRTVSVQALKRSARDLTDISHDDSSWVKVQMQELSTRWETVCSLSVSKQARLEQALCQAEEFHSTVHILLEWLAEAEQSLRFHGSLPDDEEALQTLIEQHKEFIKKLEEKRVALNKATSLGEAILIICHPDSITTIKHWNTIIKARLEEVQAWARQHQKRLATALSELLATQELLENLLTWLQWAETNLNDKDKELLPQELEEVKGLIEEHQAFMEEMTRKQPDVDKITKTHKRKAAVEPPVQSHIPVLDKGRTGRKRSPTQTMYASATQPPIETKNPRVNLLVSKWQHVWLLALDRRRKLNDALDRLEELKEFANFDFDVWRKRYMRWMNHKKSRVMDFFRRIDKDQDGKVTRQEFIEGILSSKFPTSRLEMSAVADIFDRDGDGYIDYYEFVAALHPNKDAYKPLTDADKIEDEVTRQVAKCKCTKRFQVEQIGANKYRFYLGNQFGDSQQLRLVRILRSTVMVRVGGGWMALDEFLVKNDPCRVHHHGSKMLRSESNSSITQSPIGWQISQYLTLLHEPTSAKGRTNMELREKFILPEGTTQVMASFRYRGRKSRPSSRAASPNRSCSSQSCAVPPCPAVASTPKTPQHICRNYDKPWLTNSKPSSPLKSSDSFESQGSSSESTPVQGSKLRLPGYLSGKGFQSGEEGTLINAAVLKARGQTIGERRNSSRPGSKAGSRGSSRRGSDASDFDISDIQSVCSDASETVGDSTRGTPRSASHQKGGKPSKIPTPQRRTTPTSKLAKGSKR</sequence>
<organism evidence="1 2">
    <name type="scientific">Chaenocephalus aceratus</name>
    <name type="common">Blackfin icefish</name>
    <name type="synonym">Chaenichthys aceratus</name>
    <dbReference type="NCBI Taxonomy" id="36190"/>
    <lineage>
        <taxon>Eukaryota</taxon>
        <taxon>Metazoa</taxon>
        <taxon>Chordata</taxon>
        <taxon>Craniata</taxon>
        <taxon>Vertebrata</taxon>
        <taxon>Euteleostomi</taxon>
        <taxon>Actinopterygii</taxon>
        <taxon>Neopterygii</taxon>
        <taxon>Teleostei</taxon>
        <taxon>Neoteleostei</taxon>
        <taxon>Acanthomorphata</taxon>
        <taxon>Eupercaria</taxon>
        <taxon>Perciformes</taxon>
        <taxon>Notothenioidei</taxon>
        <taxon>Channichthyidae</taxon>
        <taxon>Chaenocephalus</taxon>
    </lineage>
</organism>
<evidence type="ECO:0000313" key="1">
    <source>
        <dbReference type="EMBL" id="KAI4813123.1"/>
    </source>
</evidence>
<evidence type="ECO:0000313" key="2">
    <source>
        <dbReference type="Proteomes" id="UP001057452"/>
    </source>
</evidence>
<accession>A0ACB9WIS2</accession>
<dbReference type="Proteomes" id="UP001057452">
    <property type="component" value="Chromosome 22"/>
</dbReference>
<proteinExistence type="predicted"/>